<keyword evidence="2 6" id="KW-0808">Transferase</keyword>
<dbReference type="GO" id="GO:0003886">
    <property type="term" value="F:DNA (cytosine-5-)-methyltransferase activity"/>
    <property type="evidence" value="ECO:0007669"/>
    <property type="project" value="UniProtKB-EC"/>
</dbReference>
<evidence type="ECO:0000313" key="10">
    <source>
        <dbReference type="Proteomes" id="UP000593994"/>
    </source>
</evidence>
<dbReference type="EMBL" id="CP054492">
    <property type="protein sequence ID" value="QOY52485.1"/>
    <property type="molecule type" value="Genomic_DNA"/>
</dbReference>
<dbReference type="InterPro" id="IPR031303">
    <property type="entry name" value="C5_meth_CS"/>
</dbReference>
<dbReference type="InterPro" id="IPR029063">
    <property type="entry name" value="SAM-dependent_MTases_sf"/>
</dbReference>
<evidence type="ECO:0000256" key="4">
    <source>
        <dbReference type="ARBA" id="ARBA00022747"/>
    </source>
</evidence>
<evidence type="ECO:0000256" key="8">
    <source>
        <dbReference type="RuleBase" id="RU000417"/>
    </source>
</evidence>
<sequence length="467" mass="52752">MKKKYIDLFAGCGGLSLGFETAGFELGFAVEKSPMAGETFYHNLIKNIKAPDEWNKYLLKSAEDKLKAGLYIGETISLLEKPELLKATKENLGEIDLIVGGPPCQGFSLAGKRNPKDHRNELPWQFLEYVEIFKPKAVLMENVLGMRSRFSKHDEDAPFTKIKNLLETGFGEDKESTQYVVQELQLNAMHYGVPQYRPRVLLLAIRKDIADKQNLFATDDIWNSSDYFKGNEGSPLCPIPTIKEKDILSVKDAIGDFFAEPEDNSRYLDKLNSKSGFKKTIKGNNAHCENNNLRQHSEKTQLRFRLYQYFALNGITTKVFNLAAKYSATKDKVFYDQIDLEINKCTFPATSPDGTILANTEGELIALIISLETKKHSQRPLKLNSPSPTVVSVPDDVIHPIVPRTMTVREQARFQSFPDYFEFRSKETTGGARRRIDVPQYTQVGNAVPPLMAKAIAEHIKKILDKS</sequence>
<dbReference type="PRINTS" id="PR00105">
    <property type="entry name" value="C5METTRFRASE"/>
</dbReference>
<dbReference type="GO" id="GO:0032259">
    <property type="term" value="P:methylation"/>
    <property type="evidence" value="ECO:0007669"/>
    <property type="project" value="UniProtKB-KW"/>
</dbReference>
<keyword evidence="4" id="KW-0680">Restriction system</keyword>
<proteinExistence type="inferred from homology"/>
<organism evidence="9 10">
    <name type="scientific">Candidatus Sulfurimonas baltica</name>
    <dbReference type="NCBI Taxonomy" id="2740404"/>
    <lineage>
        <taxon>Bacteria</taxon>
        <taxon>Pseudomonadati</taxon>
        <taxon>Campylobacterota</taxon>
        <taxon>Epsilonproteobacteria</taxon>
        <taxon>Campylobacterales</taxon>
        <taxon>Sulfurimonadaceae</taxon>
        <taxon>Sulfurimonas</taxon>
    </lineage>
</organism>
<dbReference type="AlphaFoldDB" id="A0A7S7RNI7"/>
<keyword evidence="10" id="KW-1185">Reference proteome</keyword>
<accession>A0A7S7RNI7</accession>
<dbReference type="Pfam" id="PF00145">
    <property type="entry name" value="DNA_methylase"/>
    <property type="match status" value="2"/>
</dbReference>
<keyword evidence="3 6" id="KW-0949">S-adenosyl-L-methionine</keyword>
<protein>
    <recommendedName>
        <fullName evidence="8">Cytosine-specific methyltransferase</fullName>
        <ecNumber evidence="8">2.1.1.37</ecNumber>
    </recommendedName>
</protein>
<evidence type="ECO:0000256" key="2">
    <source>
        <dbReference type="ARBA" id="ARBA00022679"/>
    </source>
</evidence>
<evidence type="ECO:0000256" key="7">
    <source>
        <dbReference type="RuleBase" id="RU000416"/>
    </source>
</evidence>
<dbReference type="EC" id="2.1.1.37" evidence="8"/>
<evidence type="ECO:0000313" key="9">
    <source>
        <dbReference type="EMBL" id="QOY52485.1"/>
    </source>
</evidence>
<dbReference type="Gene3D" id="3.90.120.10">
    <property type="entry name" value="DNA Methylase, subunit A, domain 2"/>
    <property type="match status" value="1"/>
</dbReference>
<dbReference type="REBASE" id="454233">
    <property type="entry name" value="M.SspGD2ORF1955P"/>
</dbReference>
<comment type="catalytic activity">
    <reaction evidence="5 8">
        <text>a 2'-deoxycytidine in DNA + S-adenosyl-L-methionine = a 5-methyl-2'-deoxycytidine in DNA + S-adenosyl-L-homocysteine + H(+)</text>
        <dbReference type="Rhea" id="RHEA:13681"/>
        <dbReference type="Rhea" id="RHEA-COMP:11369"/>
        <dbReference type="Rhea" id="RHEA-COMP:11370"/>
        <dbReference type="ChEBI" id="CHEBI:15378"/>
        <dbReference type="ChEBI" id="CHEBI:57856"/>
        <dbReference type="ChEBI" id="CHEBI:59789"/>
        <dbReference type="ChEBI" id="CHEBI:85452"/>
        <dbReference type="ChEBI" id="CHEBI:85454"/>
        <dbReference type="EC" id="2.1.1.37"/>
    </reaction>
</comment>
<dbReference type="PROSITE" id="PS00094">
    <property type="entry name" value="C5_MTASE_1"/>
    <property type="match status" value="1"/>
</dbReference>
<evidence type="ECO:0000256" key="6">
    <source>
        <dbReference type="PROSITE-ProRule" id="PRU01016"/>
    </source>
</evidence>
<dbReference type="PANTHER" id="PTHR10629">
    <property type="entry name" value="CYTOSINE-SPECIFIC METHYLTRANSFERASE"/>
    <property type="match status" value="1"/>
</dbReference>
<dbReference type="PANTHER" id="PTHR10629:SF52">
    <property type="entry name" value="DNA (CYTOSINE-5)-METHYLTRANSFERASE 1"/>
    <property type="match status" value="1"/>
</dbReference>
<name>A0A7S7RNI7_9BACT</name>
<dbReference type="InterPro" id="IPR001525">
    <property type="entry name" value="C5_MeTfrase"/>
</dbReference>
<evidence type="ECO:0000256" key="3">
    <source>
        <dbReference type="ARBA" id="ARBA00022691"/>
    </source>
</evidence>
<keyword evidence="1 6" id="KW-0489">Methyltransferase</keyword>
<dbReference type="NCBIfam" id="TIGR00675">
    <property type="entry name" value="dcm"/>
    <property type="match status" value="1"/>
</dbReference>
<dbReference type="PROSITE" id="PS00095">
    <property type="entry name" value="C5_MTASE_2"/>
    <property type="match status" value="1"/>
</dbReference>
<comment type="similarity">
    <text evidence="6 7">Belongs to the class I-like SAM-binding methyltransferase superfamily. C5-methyltransferase family.</text>
</comment>
<dbReference type="Proteomes" id="UP000593994">
    <property type="component" value="Chromosome"/>
</dbReference>
<dbReference type="PROSITE" id="PS51679">
    <property type="entry name" value="SAM_MT_C5"/>
    <property type="match status" value="1"/>
</dbReference>
<dbReference type="InterPro" id="IPR050390">
    <property type="entry name" value="C5-Methyltransferase"/>
</dbReference>
<dbReference type="SUPFAM" id="SSF53335">
    <property type="entry name" value="S-adenosyl-L-methionine-dependent methyltransferases"/>
    <property type="match status" value="1"/>
</dbReference>
<reference evidence="9 10" key="1">
    <citation type="submission" date="2020-05" db="EMBL/GenBank/DDBJ databases">
        <title>Sulfurimonas marisnigri, sp. nov., and Sulfurimonas baltica, sp. nov., manganese oxide reducing chemolithoautotrophs of the class Epsilonproteobacteria isolated from the pelagic redoxclines of the Black and Baltic Seas and emended description of the genus Sulfurimonas.</title>
        <authorList>
            <person name="Henkel J.V."/>
            <person name="Laudan C."/>
            <person name="Werner J."/>
            <person name="Neu T."/>
            <person name="Plewe S."/>
            <person name="Sproer C."/>
            <person name="Bunk B."/>
            <person name="Schulz-Vogt H.N."/>
        </authorList>
    </citation>
    <scope>NUCLEOTIDE SEQUENCE [LARGE SCALE GENOMIC DNA]</scope>
    <source>
        <strain evidence="9 10">GD2</strain>
    </source>
</reference>
<evidence type="ECO:0000256" key="5">
    <source>
        <dbReference type="ARBA" id="ARBA00047422"/>
    </source>
</evidence>
<gene>
    <name evidence="9" type="ORF">HUE88_01955</name>
</gene>
<evidence type="ECO:0000256" key="1">
    <source>
        <dbReference type="ARBA" id="ARBA00022603"/>
    </source>
</evidence>
<dbReference type="InterPro" id="IPR018117">
    <property type="entry name" value="C5_DNA_meth_AS"/>
</dbReference>
<dbReference type="Gene3D" id="3.40.50.150">
    <property type="entry name" value="Vaccinia Virus protein VP39"/>
    <property type="match status" value="1"/>
</dbReference>
<dbReference type="RefSeq" id="WP_194370564.1">
    <property type="nucleotide sequence ID" value="NZ_CP054492.1"/>
</dbReference>
<feature type="active site" evidence="6">
    <location>
        <position position="104"/>
    </location>
</feature>
<dbReference type="KEGG" id="sbal:HUE88_01955"/>
<dbReference type="GO" id="GO:0009307">
    <property type="term" value="P:DNA restriction-modification system"/>
    <property type="evidence" value="ECO:0007669"/>
    <property type="project" value="UniProtKB-KW"/>
</dbReference>